<evidence type="ECO:0000313" key="2">
    <source>
        <dbReference type="EMBL" id="MDU0809634.1"/>
    </source>
</evidence>
<comment type="caution">
    <text evidence="2">The sequence shown here is derived from an EMBL/GenBank/DDBJ whole genome shotgun (WGS) entry which is preliminary data.</text>
</comment>
<proteinExistence type="predicted"/>
<accession>A0ABU3TV14</accession>
<keyword evidence="3" id="KW-1185">Reference proteome</keyword>
<evidence type="ECO:0000313" key="3">
    <source>
        <dbReference type="Proteomes" id="UP001249959"/>
    </source>
</evidence>
<keyword evidence="1" id="KW-0472">Membrane</keyword>
<organism evidence="2 3">
    <name type="scientific">Aquirufa regiilacus</name>
    <dbReference type="NCBI Taxonomy" id="3024868"/>
    <lineage>
        <taxon>Bacteria</taxon>
        <taxon>Pseudomonadati</taxon>
        <taxon>Bacteroidota</taxon>
        <taxon>Cytophagia</taxon>
        <taxon>Cytophagales</taxon>
        <taxon>Flectobacillaceae</taxon>
        <taxon>Aquirufa</taxon>
    </lineage>
</organism>
<protein>
    <submittedName>
        <fullName evidence="2">Uncharacterized protein</fullName>
    </submittedName>
</protein>
<evidence type="ECO:0000256" key="1">
    <source>
        <dbReference type="SAM" id="Phobius"/>
    </source>
</evidence>
<sequence length="259" mass="30385">MEVHHPHHPPKSLKDYASEFIVIFVALTLGFLVENQREHYIEGLREKELAQSLLKDLAADSVDFKEFQELRIIERKSVNQAIKIIESQGLKPNDPTLYYHFIRGVFIWRHPEFRQANLDQIISSGSLRYFKNDTLAKAISDLKMQLKRIEYRQDREKEYFYANIQPWVVNHLNLAHVDAHRNGLARSKMMAMLEKNQSSAPGQPFFLETNQPDLNHKTANMLRGSDWLMNVTETGYYKSYKAKSYQLRKLIESNFPKSN</sequence>
<gene>
    <name evidence="2" type="ORF">PQG45_11400</name>
</gene>
<keyword evidence="1" id="KW-1133">Transmembrane helix</keyword>
<feature type="transmembrane region" description="Helical" evidence="1">
    <location>
        <begin position="16"/>
        <end position="33"/>
    </location>
</feature>
<dbReference type="RefSeq" id="WP_316070887.1">
    <property type="nucleotide sequence ID" value="NZ_JAVNWW010000008.1"/>
</dbReference>
<name>A0ABU3TV14_9BACT</name>
<keyword evidence="1" id="KW-0812">Transmembrane</keyword>
<dbReference type="EMBL" id="JAVNWW010000008">
    <property type="protein sequence ID" value="MDU0809634.1"/>
    <property type="molecule type" value="Genomic_DNA"/>
</dbReference>
<reference evidence="2 3" key="1">
    <citation type="submission" date="2023-09" db="EMBL/GenBank/DDBJ databases">
        <title>Aquirufa genomes.</title>
        <authorList>
            <person name="Pitt A."/>
        </authorList>
    </citation>
    <scope>NUCLEOTIDE SEQUENCE [LARGE SCALE GENOMIC DNA]</scope>
    <source>
        <strain evidence="2 3">LEOWEIH-7C</strain>
    </source>
</reference>
<dbReference type="Proteomes" id="UP001249959">
    <property type="component" value="Unassembled WGS sequence"/>
</dbReference>